<dbReference type="NCBIfam" id="NF001860">
    <property type="entry name" value="PRK00595.1"/>
    <property type="match status" value="1"/>
</dbReference>
<dbReference type="PANTHER" id="PTHR43168:SF2">
    <property type="entry name" value="LARGE RIBOSOMAL SUBUNIT PROTEIN BL33C"/>
    <property type="match status" value="1"/>
</dbReference>
<dbReference type="GO" id="GO:0003735">
    <property type="term" value="F:structural constituent of ribosome"/>
    <property type="evidence" value="ECO:0007669"/>
    <property type="project" value="InterPro"/>
</dbReference>
<gene>
    <name evidence="5" type="primary">rpmG</name>
    <name evidence="6" type="ORF">JCM16776_0265</name>
</gene>
<protein>
    <recommendedName>
        <fullName evidence="4 5">Large ribosomal subunit protein bL33</fullName>
    </recommendedName>
</protein>
<reference evidence="6 7" key="1">
    <citation type="submission" date="2019-07" db="EMBL/GenBank/DDBJ databases">
        <title>Complete Genome Sequence of Leptotrichia shahii Strain JCM 16776.</title>
        <authorList>
            <person name="Watanabe S."/>
            <person name="Cui L."/>
        </authorList>
    </citation>
    <scope>NUCLEOTIDE SEQUENCE [LARGE SCALE GENOMIC DNA]</scope>
    <source>
        <strain evidence="6 7">JCM16776</strain>
    </source>
</reference>
<evidence type="ECO:0000313" key="7">
    <source>
        <dbReference type="Proteomes" id="UP000322617"/>
    </source>
</evidence>
<dbReference type="GO" id="GO:0005840">
    <property type="term" value="C:ribosome"/>
    <property type="evidence" value="ECO:0007669"/>
    <property type="project" value="UniProtKB-KW"/>
</dbReference>
<dbReference type="HAMAP" id="MF_00294">
    <property type="entry name" value="Ribosomal_bL33"/>
    <property type="match status" value="1"/>
</dbReference>
<comment type="similarity">
    <text evidence="1 5">Belongs to the bacterial ribosomal protein bL33 family.</text>
</comment>
<dbReference type="Gene3D" id="2.20.28.120">
    <property type="entry name" value="Ribosomal protein L33"/>
    <property type="match status" value="1"/>
</dbReference>
<dbReference type="NCBIfam" id="TIGR01023">
    <property type="entry name" value="rpmG_bact"/>
    <property type="match status" value="1"/>
</dbReference>
<dbReference type="SUPFAM" id="SSF57829">
    <property type="entry name" value="Zn-binding ribosomal proteins"/>
    <property type="match status" value="1"/>
</dbReference>
<dbReference type="GO" id="GO:0006412">
    <property type="term" value="P:translation"/>
    <property type="evidence" value="ECO:0007669"/>
    <property type="project" value="UniProtKB-UniRule"/>
</dbReference>
<dbReference type="Pfam" id="PF00471">
    <property type="entry name" value="Ribosomal_L33"/>
    <property type="match status" value="1"/>
</dbReference>
<evidence type="ECO:0000256" key="1">
    <source>
        <dbReference type="ARBA" id="ARBA00007596"/>
    </source>
</evidence>
<keyword evidence="7" id="KW-1185">Reference proteome</keyword>
<evidence type="ECO:0000256" key="4">
    <source>
        <dbReference type="ARBA" id="ARBA00035176"/>
    </source>
</evidence>
<dbReference type="PANTHER" id="PTHR43168">
    <property type="entry name" value="50S RIBOSOMAL PROTEIN L33, CHLOROPLASTIC"/>
    <property type="match status" value="1"/>
</dbReference>
<dbReference type="Proteomes" id="UP000322617">
    <property type="component" value="Chromosome"/>
</dbReference>
<organism evidence="6 7">
    <name type="scientific">Leptotrichia shahii</name>
    <dbReference type="NCBI Taxonomy" id="157691"/>
    <lineage>
        <taxon>Bacteria</taxon>
        <taxon>Fusobacteriati</taxon>
        <taxon>Fusobacteriota</taxon>
        <taxon>Fusobacteriia</taxon>
        <taxon>Fusobacteriales</taxon>
        <taxon>Leptotrichiaceae</taxon>
        <taxon>Leptotrichia</taxon>
    </lineage>
</organism>
<dbReference type="GO" id="GO:0005737">
    <property type="term" value="C:cytoplasm"/>
    <property type="evidence" value="ECO:0007669"/>
    <property type="project" value="UniProtKB-ARBA"/>
</dbReference>
<dbReference type="STRING" id="1122172.GCA_000373045_01354"/>
<dbReference type="InterPro" id="IPR001705">
    <property type="entry name" value="Ribosomal_bL33"/>
</dbReference>
<accession>A0A510JNQ8</accession>
<dbReference type="AlphaFoldDB" id="A0A510JNQ8"/>
<dbReference type="InterPro" id="IPR038584">
    <property type="entry name" value="Ribosomal_bL33_sf"/>
</dbReference>
<evidence type="ECO:0000256" key="3">
    <source>
        <dbReference type="ARBA" id="ARBA00023274"/>
    </source>
</evidence>
<name>A0A510JNQ8_9FUSO</name>
<evidence type="ECO:0000313" key="6">
    <source>
        <dbReference type="EMBL" id="BBM40061.1"/>
    </source>
</evidence>
<keyword evidence="2 5" id="KW-0689">Ribosomal protein</keyword>
<dbReference type="GO" id="GO:1990904">
    <property type="term" value="C:ribonucleoprotein complex"/>
    <property type="evidence" value="ECO:0007669"/>
    <property type="project" value="UniProtKB-KW"/>
</dbReference>
<dbReference type="KEGG" id="lsz:JCM16776_0265"/>
<evidence type="ECO:0000256" key="5">
    <source>
        <dbReference type="HAMAP-Rule" id="MF_00294"/>
    </source>
</evidence>
<dbReference type="InterPro" id="IPR011332">
    <property type="entry name" value="Ribosomal_zn-bd"/>
</dbReference>
<dbReference type="NCBIfam" id="NF001764">
    <property type="entry name" value="PRK00504.1"/>
    <property type="match status" value="1"/>
</dbReference>
<evidence type="ECO:0000256" key="2">
    <source>
        <dbReference type="ARBA" id="ARBA00022980"/>
    </source>
</evidence>
<keyword evidence="3 5" id="KW-0687">Ribonucleoprotein</keyword>
<dbReference type="EMBL" id="AP019827">
    <property type="protein sequence ID" value="BBM40061.1"/>
    <property type="molecule type" value="Genomic_DNA"/>
</dbReference>
<sequence>MVLTKATEYGIINELVYSGNTNILLGGIETMRVQVILECTETKLRHYVTTKNKKTHPERLEMRKYNPVLKRHSLYREVK</sequence>
<proteinExistence type="inferred from homology"/>